<evidence type="ECO:0000313" key="5">
    <source>
        <dbReference type="Proteomes" id="UP000473826"/>
    </source>
</evidence>
<organism evidence="4 5">
    <name type="scientific">Vanrija humicola</name>
    <name type="common">Yeast</name>
    <name type="synonym">Cryptococcus humicola</name>
    <dbReference type="NCBI Taxonomy" id="5417"/>
    <lineage>
        <taxon>Eukaryota</taxon>
        <taxon>Fungi</taxon>
        <taxon>Dikarya</taxon>
        <taxon>Basidiomycota</taxon>
        <taxon>Agaricomycotina</taxon>
        <taxon>Tremellomycetes</taxon>
        <taxon>Trichosporonales</taxon>
        <taxon>Trichosporonaceae</taxon>
        <taxon>Vanrija</taxon>
    </lineage>
</organism>
<dbReference type="AlphaFoldDB" id="A0A7D8Z8G5"/>
<protein>
    <submittedName>
        <fullName evidence="4">Uncharacterized protein</fullName>
    </submittedName>
</protein>
<dbReference type="EMBL" id="QKWK01000006">
    <property type="protein sequence ID" value="TXT08965.1"/>
    <property type="molecule type" value="Genomic_DNA"/>
</dbReference>
<keyword evidence="2" id="KW-0521">NADP</keyword>
<comment type="similarity">
    <text evidence="1">Belongs to the short-chain dehydrogenases/reductases (SDR) family.</text>
</comment>
<dbReference type="GO" id="GO:0016491">
    <property type="term" value="F:oxidoreductase activity"/>
    <property type="evidence" value="ECO:0007669"/>
    <property type="project" value="UniProtKB-KW"/>
</dbReference>
<dbReference type="OrthoDB" id="191139at2759"/>
<proteinExistence type="inferred from homology"/>
<dbReference type="InterPro" id="IPR036291">
    <property type="entry name" value="NAD(P)-bd_dom_sf"/>
</dbReference>
<keyword evidence="5" id="KW-1185">Reference proteome</keyword>
<dbReference type="Pfam" id="PF00106">
    <property type="entry name" value="adh_short"/>
    <property type="match status" value="2"/>
</dbReference>
<dbReference type="Proteomes" id="UP000473826">
    <property type="component" value="Unassembled WGS sequence"/>
</dbReference>
<dbReference type="PRINTS" id="PR00081">
    <property type="entry name" value="GDHRDH"/>
</dbReference>
<keyword evidence="3" id="KW-0560">Oxidoreductase</keyword>
<dbReference type="PANTHER" id="PTHR24320">
    <property type="entry name" value="RETINOL DEHYDROGENASE"/>
    <property type="match status" value="1"/>
</dbReference>
<evidence type="ECO:0000313" key="4">
    <source>
        <dbReference type="EMBL" id="TXT08965.1"/>
    </source>
</evidence>
<evidence type="ECO:0000256" key="1">
    <source>
        <dbReference type="ARBA" id="ARBA00006484"/>
    </source>
</evidence>
<sequence length="354" mass="37953">MHSSLALLFVSTQPGRTTTRACTPADRSARSARSPTQVVLVTGGANGIGYSTAKAWFDAGAKVYIGARSPERAQQAIDNILRGGEPDVFFKWVYPAPAPPARSAADRARLVFLPLDLADLRSVEAAADTLAAAETHIDVLYANAGQMALTPGTYTAQGVSMQFGVNTLGHARLYARVMPLLEAATRAHPADPARLITVTSLNHLSAPIGGVRYGALRAPGTPVHMWQEYAMSKWANIALAKRVAWHHPPGSDAEIISIAVHPGMAASNIWKHLSYAPLFSALPWLVRLLNFSQADGALNQVWAGQLPVAQARALSGKYVTCFMREGEHRADLHDRAAADGLWAWCADQGVEPVQ</sequence>
<gene>
    <name evidence="4" type="ORF">VHUM_02439</name>
</gene>
<evidence type="ECO:0000256" key="2">
    <source>
        <dbReference type="ARBA" id="ARBA00022857"/>
    </source>
</evidence>
<name>A0A7D8Z8G5_VANHU</name>
<dbReference type="InterPro" id="IPR002347">
    <property type="entry name" value="SDR_fam"/>
</dbReference>
<dbReference type="PANTHER" id="PTHR24320:SF282">
    <property type="entry name" value="WW DOMAIN-CONTAINING OXIDOREDUCTASE"/>
    <property type="match status" value="1"/>
</dbReference>
<dbReference type="SUPFAM" id="SSF51735">
    <property type="entry name" value="NAD(P)-binding Rossmann-fold domains"/>
    <property type="match status" value="1"/>
</dbReference>
<comment type="caution">
    <text evidence="4">The sequence shown here is derived from an EMBL/GenBank/DDBJ whole genome shotgun (WGS) entry which is preliminary data.</text>
</comment>
<evidence type="ECO:0000256" key="3">
    <source>
        <dbReference type="ARBA" id="ARBA00023002"/>
    </source>
</evidence>
<dbReference type="Gene3D" id="3.40.50.720">
    <property type="entry name" value="NAD(P)-binding Rossmann-like Domain"/>
    <property type="match status" value="1"/>
</dbReference>
<reference evidence="4 5" key="1">
    <citation type="journal article" date="2019" name="PLoS Genet.">
        <title>Convergent evolution of linked mating-type loci in basidiomycete fungi.</title>
        <authorList>
            <person name="Sun S."/>
            <person name="Coelho M.A."/>
            <person name="Heitman J."/>
            <person name="Nowrousian M."/>
        </authorList>
    </citation>
    <scope>NUCLEOTIDE SEQUENCE [LARGE SCALE GENOMIC DNA]</scope>
    <source>
        <strain evidence="4 5">CBS 4282</strain>
    </source>
</reference>
<accession>A0A7D8Z8G5</accession>